<reference evidence="2 3" key="1">
    <citation type="journal article" date="1998" name="Science">
        <title>Genome sequence of the nematode C. elegans: a platform for investigating biology.</title>
        <authorList>
            <consortium name="The C. elegans sequencing consortium"/>
            <person name="Sulson J.E."/>
            <person name="Waterston R."/>
        </authorList>
    </citation>
    <scope>NUCLEOTIDE SEQUENCE [LARGE SCALE GENOMIC DNA]</scope>
    <source>
        <strain evidence="2 3">Bristol N2</strain>
    </source>
</reference>
<dbReference type="OMA" id="CEMFENE"/>
<protein>
    <submittedName>
        <fullName evidence="2">KNL (Kinetochore null) Binding Protein</fullName>
    </submittedName>
</protein>
<dbReference type="HOGENOM" id="CLU_1779093_0_0_1"/>
<accession>Q95QB8</accession>
<dbReference type="RefSeq" id="NP_001293639.1">
    <property type="nucleotide sequence ID" value="NM_001306710.2"/>
</dbReference>
<sequence>MTTPSPQEISTVTLNSLSKEERKKAILALQTKKNEIKLVIDEHQKKLAEFRQSIPDGCCEMFENEKKIRLKHSSTAELLPHLQKVGSSSVDKEKMINNIRQRVEVQVADQETFKSIEERNELLRRENENLKKEVNTVAAELLQEFESYE</sequence>
<organism evidence="2 3">
    <name type="scientific">Caenorhabditis elegans</name>
    <dbReference type="NCBI Taxonomy" id="6239"/>
    <lineage>
        <taxon>Eukaryota</taxon>
        <taxon>Metazoa</taxon>
        <taxon>Ecdysozoa</taxon>
        <taxon>Nematoda</taxon>
        <taxon>Chromadorea</taxon>
        <taxon>Rhabditida</taxon>
        <taxon>Rhabditina</taxon>
        <taxon>Rhabditomorpha</taxon>
        <taxon>Rhabditoidea</taxon>
        <taxon>Rhabditidae</taxon>
        <taxon>Peloderinae</taxon>
        <taxon>Caenorhabditis</taxon>
    </lineage>
</organism>
<dbReference type="GO" id="GO:0051988">
    <property type="term" value="P:regulation of attachment of spindle microtubules to kinetochore"/>
    <property type="evidence" value="ECO:0000314"/>
    <property type="project" value="ComplexPortal"/>
</dbReference>
<dbReference type="GO" id="GO:0000776">
    <property type="term" value="C:kinetochore"/>
    <property type="evidence" value="ECO:0000314"/>
    <property type="project" value="WormBase"/>
</dbReference>
<dbReference type="GO" id="GO:0000444">
    <property type="term" value="C:MIS12/MIND type complex"/>
    <property type="evidence" value="ECO:0000353"/>
    <property type="project" value="ComplexPortal"/>
</dbReference>
<dbReference type="CTD" id="24104812"/>
<keyword evidence="5" id="KW-1267">Proteomics identification</keyword>
<dbReference type="WormBase" id="R13F6.1">
    <property type="protein sequence ID" value="CE00720"/>
    <property type="gene ID" value="WBGene00020064"/>
    <property type="gene designation" value="kbp-1"/>
</dbReference>
<dbReference type="AGR" id="WB:WBGene00020064"/>
<dbReference type="ComplexPortal" id="CPX-807">
    <property type="entry name" value="Kinetochore Mis12 complex"/>
</dbReference>
<dbReference type="AlphaFoldDB" id="Q95QB8"/>
<dbReference type="eggNOG" id="ENOG502TIEX">
    <property type="taxonomic scope" value="Eukaryota"/>
</dbReference>
<dbReference type="GO" id="GO:0051382">
    <property type="term" value="P:kinetochore assembly"/>
    <property type="evidence" value="ECO:0000315"/>
    <property type="project" value="WormBase"/>
</dbReference>
<evidence type="ECO:0000313" key="2">
    <source>
        <dbReference type="EMBL" id="CCD70172.1"/>
    </source>
</evidence>
<dbReference type="UCSC" id="R13F6.1">
    <property type="organism name" value="c. elegans"/>
</dbReference>
<dbReference type="PaxDb" id="6239-R13F6.1"/>
<evidence type="ECO:0000256" key="1">
    <source>
        <dbReference type="SAM" id="Coils"/>
    </source>
</evidence>
<keyword evidence="1" id="KW-0175">Coiled coil</keyword>
<dbReference type="GO" id="GO:0005634">
    <property type="term" value="C:nucleus"/>
    <property type="evidence" value="ECO:0000314"/>
    <property type="project" value="ComplexPortal"/>
</dbReference>
<dbReference type="FunCoup" id="Q95QB8">
    <property type="interactions" value="271"/>
</dbReference>
<dbReference type="OrthoDB" id="5892056at2759"/>
<dbReference type="ComplexPortal" id="CPX-808">
    <property type="entry name" value="Knl-1/Mis12/MIND complex"/>
</dbReference>
<dbReference type="GeneID" id="24104812"/>
<dbReference type="IntAct" id="Q95QB8">
    <property type="interactions" value="8"/>
</dbReference>
<gene>
    <name evidence="2 4" type="primary">kbp-1</name>
    <name evidence="2" type="ORF">CELE_R13F6.1</name>
    <name evidence="4" type="ORF">R13F6.1</name>
</gene>
<feature type="coiled-coil region" evidence="1">
    <location>
        <begin position="113"/>
        <end position="140"/>
    </location>
</feature>
<dbReference type="Bgee" id="WBGene00020064">
    <property type="expression patterns" value="Expressed in embryo and 4 other cell types or tissues"/>
</dbReference>
<dbReference type="KEGG" id="cel:CELE_R13F6.1"/>
<dbReference type="EMBL" id="BX284603">
    <property type="protein sequence ID" value="CCD70172.1"/>
    <property type="molecule type" value="Genomic_DNA"/>
</dbReference>
<evidence type="ECO:0000313" key="3">
    <source>
        <dbReference type="Proteomes" id="UP000001940"/>
    </source>
</evidence>
<dbReference type="InParanoid" id="Q95QB8"/>
<name>Q95QB8_CAEEL</name>
<dbReference type="PIR" id="T16551">
    <property type="entry name" value="T16551"/>
</dbReference>
<dbReference type="PeptideAtlas" id="Q95QB8"/>
<dbReference type="GO" id="GO:0000922">
    <property type="term" value="C:spindle pole"/>
    <property type="evidence" value="ECO:0000303"/>
    <property type="project" value="ComplexPortal"/>
</dbReference>
<dbReference type="Proteomes" id="UP000001940">
    <property type="component" value="Chromosome III"/>
</dbReference>
<dbReference type="SMR" id="Q95QB8"/>
<dbReference type="GO" id="GO:0008608">
    <property type="term" value="P:attachment of spindle microtubules to kinetochore"/>
    <property type="evidence" value="ECO:0000314"/>
    <property type="project" value="ComplexPortal"/>
</dbReference>
<proteinExistence type="evidence at protein level"/>
<dbReference type="STRING" id="6239.R13F6.1.1"/>
<evidence type="ECO:0007829" key="5">
    <source>
        <dbReference type="PeptideAtlas" id="Q95QB8"/>
    </source>
</evidence>
<keyword evidence="3" id="KW-1185">Reference proteome</keyword>
<evidence type="ECO:0000313" key="4">
    <source>
        <dbReference type="WormBase" id="R13F6.1"/>
    </source>
</evidence>